<evidence type="ECO:0000259" key="3">
    <source>
        <dbReference type="PROSITE" id="PS50404"/>
    </source>
</evidence>
<feature type="domain" description="GST C-terminal" evidence="4">
    <location>
        <begin position="90"/>
        <end position="220"/>
    </location>
</feature>
<comment type="subunit">
    <text evidence="2">Homodimer.</text>
</comment>
<dbReference type="SUPFAM" id="SSF52833">
    <property type="entry name" value="Thioredoxin-like"/>
    <property type="match status" value="1"/>
</dbReference>
<dbReference type="CDD" id="cd03177">
    <property type="entry name" value="GST_C_Delta_Epsilon"/>
    <property type="match status" value="1"/>
</dbReference>
<gene>
    <name evidence="5" type="primary">106087962</name>
</gene>
<dbReference type="InterPro" id="IPR004046">
    <property type="entry name" value="GST_C"/>
</dbReference>
<dbReference type="Pfam" id="PF00043">
    <property type="entry name" value="GST_C"/>
    <property type="match status" value="1"/>
</dbReference>
<keyword evidence="6" id="KW-1185">Reference proteome</keyword>
<dbReference type="CDD" id="cd03045">
    <property type="entry name" value="GST_N_Delta_Epsilon"/>
    <property type="match status" value="1"/>
</dbReference>
<dbReference type="GO" id="GO:0006749">
    <property type="term" value="P:glutathione metabolic process"/>
    <property type="evidence" value="ECO:0007669"/>
    <property type="project" value="TreeGrafter"/>
</dbReference>
<dbReference type="SUPFAM" id="SSF47616">
    <property type="entry name" value="GST C-terminal domain-like"/>
    <property type="match status" value="1"/>
</dbReference>
<dbReference type="PANTHER" id="PTHR43969:SF3">
    <property type="entry name" value="GLUTATHIONE S TRANSFERASE E11, ISOFORM A-RELATED"/>
    <property type="match status" value="1"/>
</dbReference>
<dbReference type="AlphaFoldDB" id="A0A1I8PEM3"/>
<dbReference type="InterPro" id="IPR036249">
    <property type="entry name" value="Thioredoxin-like_sf"/>
</dbReference>
<dbReference type="SFLD" id="SFLDS00019">
    <property type="entry name" value="Glutathione_Transferase_(cytos"/>
    <property type="match status" value="1"/>
</dbReference>
<dbReference type="InterPro" id="IPR010987">
    <property type="entry name" value="Glutathione-S-Trfase_C-like"/>
</dbReference>
<sequence>MVKLILYMHPASAPSRAVIFVAKYIGVGLEYKIVDFLKRDTLKPDFLKMNPLHTLPTLIDGSAVIYDSHAICSYLVEKYAPNDDKLYPKDLIKRAFVDAILHFDSCDLFSPMRSMYAPIFYHGFHELRKETIATIQHTWLTMERLLENHHFMCGDDMTIADICCIATTTAVLAFAPIDEKACPKLLAWVKRMRAMPFYSEDGAEGVKKIVLEKIMENCKV</sequence>
<dbReference type="InterPro" id="IPR036282">
    <property type="entry name" value="Glutathione-S-Trfase_C_sf"/>
</dbReference>
<dbReference type="EnsemblMetazoa" id="SCAU007409-RA">
    <property type="protein sequence ID" value="SCAU007409-PA"/>
    <property type="gene ID" value="SCAU007409"/>
</dbReference>
<dbReference type="FunFam" id="1.20.1050.10:FF:000007">
    <property type="entry name" value="Glutathione S-transferase 1-1"/>
    <property type="match status" value="1"/>
</dbReference>
<dbReference type="STRING" id="35570.A0A1I8PEM3"/>
<evidence type="ECO:0000256" key="2">
    <source>
        <dbReference type="ARBA" id="ARBA00011738"/>
    </source>
</evidence>
<dbReference type="Gene3D" id="1.20.1050.10">
    <property type="match status" value="1"/>
</dbReference>
<organism evidence="5 6">
    <name type="scientific">Stomoxys calcitrans</name>
    <name type="common">Stable fly</name>
    <name type="synonym">Conops calcitrans</name>
    <dbReference type="NCBI Taxonomy" id="35570"/>
    <lineage>
        <taxon>Eukaryota</taxon>
        <taxon>Metazoa</taxon>
        <taxon>Ecdysozoa</taxon>
        <taxon>Arthropoda</taxon>
        <taxon>Hexapoda</taxon>
        <taxon>Insecta</taxon>
        <taxon>Pterygota</taxon>
        <taxon>Neoptera</taxon>
        <taxon>Endopterygota</taxon>
        <taxon>Diptera</taxon>
        <taxon>Brachycera</taxon>
        <taxon>Muscomorpha</taxon>
        <taxon>Muscoidea</taxon>
        <taxon>Muscidae</taxon>
        <taxon>Stomoxys</taxon>
    </lineage>
</organism>
<proteinExistence type="predicted"/>
<dbReference type="Gene3D" id="3.40.30.10">
    <property type="entry name" value="Glutaredoxin"/>
    <property type="match status" value="1"/>
</dbReference>
<dbReference type="PANTHER" id="PTHR43969">
    <property type="entry name" value="GLUTATHIONE S TRANSFERASE D10, ISOFORM A-RELATED"/>
    <property type="match status" value="1"/>
</dbReference>
<name>A0A1I8PEM3_STOCA</name>
<evidence type="ECO:0000313" key="6">
    <source>
        <dbReference type="Proteomes" id="UP000095300"/>
    </source>
</evidence>
<accession>A0A1I8PEM3</accession>
<comment type="function">
    <text evidence="1">Conjugation of reduced glutathione to a wide number of exogenous and endogenous hydrophobic electrophiles.</text>
</comment>
<evidence type="ECO:0000259" key="4">
    <source>
        <dbReference type="PROSITE" id="PS50405"/>
    </source>
</evidence>
<reference evidence="5" key="1">
    <citation type="submission" date="2020-05" db="UniProtKB">
        <authorList>
            <consortium name="EnsemblMetazoa"/>
        </authorList>
    </citation>
    <scope>IDENTIFICATION</scope>
    <source>
        <strain evidence="5">USDA</strain>
    </source>
</reference>
<protein>
    <submittedName>
        <fullName evidence="5">Uncharacterized protein</fullName>
    </submittedName>
</protein>
<evidence type="ECO:0000256" key="1">
    <source>
        <dbReference type="ARBA" id="ARBA00003701"/>
    </source>
</evidence>
<dbReference type="SFLD" id="SFLDG00358">
    <property type="entry name" value="Main_(cytGST)"/>
    <property type="match status" value="1"/>
</dbReference>
<dbReference type="InterPro" id="IPR004045">
    <property type="entry name" value="Glutathione_S-Trfase_N"/>
</dbReference>
<dbReference type="GO" id="GO:0004364">
    <property type="term" value="F:glutathione transferase activity"/>
    <property type="evidence" value="ECO:0007669"/>
    <property type="project" value="TreeGrafter"/>
</dbReference>
<dbReference type="PROSITE" id="PS50405">
    <property type="entry name" value="GST_CTER"/>
    <property type="match status" value="1"/>
</dbReference>
<dbReference type="KEGG" id="scac:106087962"/>
<dbReference type="PROSITE" id="PS50404">
    <property type="entry name" value="GST_NTER"/>
    <property type="match status" value="1"/>
</dbReference>
<dbReference type="InterPro" id="IPR040079">
    <property type="entry name" value="Glutathione_S-Trfase"/>
</dbReference>
<dbReference type="Pfam" id="PF13417">
    <property type="entry name" value="GST_N_3"/>
    <property type="match status" value="1"/>
</dbReference>
<dbReference type="SFLD" id="SFLDG01153">
    <property type="entry name" value="Main.4:_Theta-like"/>
    <property type="match status" value="1"/>
</dbReference>
<feature type="domain" description="GST N-terminal" evidence="3">
    <location>
        <begin position="2"/>
        <end position="83"/>
    </location>
</feature>
<dbReference type="VEuPathDB" id="VectorBase:SCAU007409"/>
<evidence type="ECO:0000313" key="5">
    <source>
        <dbReference type="EnsemblMetazoa" id="SCAU007409-PA"/>
    </source>
</evidence>
<dbReference type="Proteomes" id="UP000095300">
    <property type="component" value="Unassembled WGS sequence"/>
</dbReference>
<dbReference type="OrthoDB" id="2309723at2759"/>
<dbReference type="FunFam" id="3.40.30.10:FF:000034">
    <property type="entry name" value="glutathione S-transferase 1"/>
    <property type="match status" value="1"/>
</dbReference>